<name>A0A2T1E5U4_9CYAN</name>
<proteinExistence type="predicted"/>
<dbReference type="GO" id="GO:0016740">
    <property type="term" value="F:transferase activity"/>
    <property type="evidence" value="ECO:0007669"/>
    <property type="project" value="UniProtKB-KW"/>
</dbReference>
<dbReference type="Gene3D" id="3.90.550.10">
    <property type="entry name" value="Spore Coat Polysaccharide Biosynthesis Protein SpsA, Chain A"/>
    <property type="match status" value="1"/>
</dbReference>
<dbReference type="PANTHER" id="PTHR43646:SF3">
    <property type="entry name" value="SLR1566 PROTEIN"/>
    <property type="match status" value="1"/>
</dbReference>
<reference evidence="4" key="1">
    <citation type="submission" date="2018-02" db="EMBL/GenBank/DDBJ databases">
        <authorList>
            <person name="Moore K."/>
            <person name="Momper L."/>
        </authorList>
    </citation>
    <scope>NUCLEOTIDE SEQUENCE [LARGE SCALE GENOMIC DNA]</scope>
    <source>
        <strain evidence="4">ULC18</strain>
    </source>
</reference>
<dbReference type="CDD" id="cd00761">
    <property type="entry name" value="Glyco_tranf_GTA_type"/>
    <property type="match status" value="1"/>
</dbReference>
<dbReference type="SUPFAM" id="SSF53448">
    <property type="entry name" value="Nucleotide-diphospho-sugar transferases"/>
    <property type="match status" value="1"/>
</dbReference>
<dbReference type="Proteomes" id="UP000239576">
    <property type="component" value="Unassembled WGS sequence"/>
</dbReference>
<evidence type="ECO:0000259" key="2">
    <source>
        <dbReference type="Pfam" id="PF00535"/>
    </source>
</evidence>
<dbReference type="AlphaFoldDB" id="A0A2T1E5U4"/>
<dbReference type="InterPro" id="IPR029044">
    <property type="entry name" value="Nucleotide-diphossugar_trans"/>
</dbReference>
<evidence type="ECO:0000313" key="3">
    <source>
        <dbReference type="EMBL" id="PSB28122.1"/>
    </source>
</evidence>
<dbReference type="EMBL" id="PVWK01000083">
    <property type="protein sequence ID" value="PSB28122.1"/>
    <property type="molecule type" value="Genomic_DNA"/>
</dbReference>
<feature type="domain" description="Glycosyltransferase 2-like" evidence="2">
    <location>
        <begin position="53"/>
        <end position="231"/>
    </location>
</feature>
<feature type="transmembrane region" description="Helical" evidence="1">
    <location>
        <begin position="362"/>
        <end position="382"/>
    </location>
</feature>
<evidence type="ECO:0000256" key="1">
    <source>
        <dbReference type="SAM" id="Phobius"/>
    </source>
</evidence>
<dbReference type="Pfam" id="PF00535">
    <property type="entry name" value="Glycos_transf_2"/>
    <property type="match status" value="1"/>
</dbReference>
<keyword evidence="1" id="KW-0812">Transmembrane</keyword>
<comment type="caution">
    <text evidence="3">The sequence shown here is derived from an EMBL/GenBank/DDBJ whole genome shotgun (WGS) entry which is preliminary data.</text>
</comment>
<gene>
    <name evidence="3" type="ORF">C7B82_14850</name>
</gene>
<keyword evidence="1" id="KW-1133">Transmembrane helix</keyword>
<feature type="transmembrane region" description="Helical" evidence="1">
    <location>
        <begin position="332"/>
        <end position="350"/>
    </location>
</feature>
<accession>A0A2T1E5U4</accession>
<organism evidence="3 4">
    <name type="scientific">Stenomitos frigidus ULC18</name>
    <dbReference type="NCBI Taxonomy" id="2107698"/>
    <lineage>
        <taxon>Bacteria</taxon>
        <taxon>Bacillati</taxon>
        <taxon>Cyanobacteriota</taxon>
        <taxon>Cyanophyceae</taxon>
        <taxon>Leptolyngbyales</taxon>
        <taxon>Leptolyngbyaceae</taxon>
        <taxon>Stenomitos</taxon>
    </lineage>
</organism>
<feature type="transmembrane region" description="Helical" evidence="1">
    <location>
        <begin position="294"/>
        <end position="320"/>
    </location>
</feature>
<dbReference type="OrthoDB" id="9806525at2"/>
<dbReference type="PANTHER" id="PTHR43646">
    <property type="entry name" value="GLYCOSYLTRANSFERASE"/>
    <property type="match status" value="1"/>
</dbReference>
<sequence length="406" mass="44437">MVVVALLGASIYEAKLRRIAETAPTLAIATSSSDRSPSASSQQPGTITLPLVSVIIPAYNEADNIEDCILSVLQGTPPSAPLEVWVLDDQSSDDTLAIAQTLQQTLNDPRLRVLAGKARPDQQTWMGKNWACTQAVEHARGAFLLFLDADVRLKPGAIVAALEFVQENQIDLLTLCPEVVCGCLAEWLVQPWMMSLLMAGFAFNEVNDPHAEAAFAAGMFMFFRRTAYEQVGGHQAVADQAVEDVELARRLKLKGLKLYYAIGANLASVRMYRSLAGVWEGWTKNWHLGSRRSLYISLLSATIMLWVCVLPWFGLVALLYQLETVGLTPVNGLAIALAVTTIAIQYRIRCSIERVAAIPPRYWWLTGIGGALVAAITIVSVIKTETGWGWTWRGRSLQLPNAGVRS</sequence>
<dbReference type="InterPro" id="IPR001173">
    <property type="entry name" value="Glyco_trans_2-like"/>
</dbReference>
<reference evidence="3 4" key="2">
    <citation type="submission" date="2018-03" db="EMBL/GenBank/DDBJ databases">
        <title>The ancient ancestry and fast evolution of plastids.</title>
        <authorList>
            <person name="Moore K.R."/>
            <person name="Magnabosco C."/>
            <person name="Momper L."/>
            <person name="Gold D.A."/>
            <person name="Bosak T."/>
            <person name="Fournier G.P."/>
        </authorList>
    </citation>
    <scope>NUCLEOTIDE SEQUENCE [LARGE SCALE GENOMIC DNA]</scope>
    <source>
        <strain evidence="3 4">ULC18</strain>
    </source>
</reference>
<protein>
    <submittedName>
        <fullName evidence="3">Glycosyl transferase</fullName>
    </submittedName>
</protein>
<keyword evidence="3" id="KW-0808">Transferase</keyword>
<evidence type="ECO:0000313" key="4">
    <source>
        <dbReference type="Proteomes" id="UP000239576"/>
    </source>
</evidence>
<keyword evidence="1" id="KW-0472">Membrane</keyword>
<keyword evidence="4" id="KW-1185">Reference proteome</keyword>